<reference evidence="1" key="1">
    <citation type="submission" date="2023-10" db="EMBL/GenBank/DDBJ databases">
        <authorList>
            <person name="Chen Y."/>
            <person name="Shah S."/>
            <person name="Dougan E. K."/>
            <person name="Thang M."/>
            <person name="Chan C."/>
        </authorList>
    </citation>
    <scope>NUCLEOTIDE SEQUENCE [LARGE SCALE GENOMIC DNA]</scope>
</reference>
<evidence type="ECO:0008006" key="3">
    <source>
        <dbReference type="Google" id="ProtNLM"/>
    </source>
</evidence>
<evidence type="ECO:0000313" key="2">
    <source>
        <dbReference type="Proteomes" id="UP001189429"/>
    </source>
</evidence>
<keyword evidence="2" id="KW-1185">Reference proteome</keyword>
<protein>
    <recommendedName>
        <fullName evidence="3">Inositol-pentakisphosphate 2-kinase</fullName>
    </recommendedName>
</protein>
<feature type="non-terminal residue" evidence="1">
    <location>
        <position position="94"/>
    </location>
</feature>
<dbReference type="EMBL" id="CAUYUJ010002581">
    <property type="protein sequence ID" value="CAK0801441.1"/>
    <property type="molecule type" value="Genomic_DNA"/>
</dbReference>
<feature type="non-terminal residue" evidence="1">
    <location>
        <position position="1"/>
    </location>
</feature>
<evidence type="ECO:0000313" key="1">
    <source>
        <dbReference type="EMBL" id="CAK0801441.1"/>
    </source>
</evidence>
<accession>A0ABN9Q6P3</accession>
<comment type="caution">
    <text evidence="1">The sequence shown here is derived from an EMBL/GenBank/DDBJ whole genome shotgun (WGS) entry which is preliminary data.</text>
</comment>
<dbReference type="Proteomes" id="UP001189429">
    <property type="component" value="Unassembled WGS sequence"/>
</dbReference>
<sequence length="94" mass="10162">FARLVSKSILPDMFCFEPPGSSQRPSDVGCDLCAEAAGVLEALQDPEVAVSVKRRRLQGLRDECRQLGILPKPLADDALDVMDFFAAPLVLTSS</sequence>
<proteinExistence type="predicted"/>
<name>A0ABN9Q6P3_9DINO</name>
<organism evidence="1 2">
    <name type="scientific">Prorocentrum cordatum</name>
    <dbReference type="NCBI Taxonomy" id="2364126"/>
    <lineage>
        <taxon>Eukaryota</taxon>
        <taxon>Sar</taxon>
        <taxon>Alveolata</taxon>
        <taxon>Dinophyceae</taxon>
        <taxon>Prorocentrales</taxon>
        <taxon>Prorocentraceae</taxon>
        <taxon>Prorocentrum</taxon>
    </lineage>
</organism>
<gene>
    <name evidence="1" type="ORF">PCOR1329_LOCUS9311</name>
</gene>